<gene>
    <name evidence="9" type="primary">tatA</name>
    <name evidence="11" type="ORF">J2S39_001011</name>
</gene>
<evidence type="ECO:0000256" key="10">
    <source>
        <dbReference type="SAM" id="MobiDB-lite"/>
    </source>
</evidence>
<evidence type="ECO:0000313" key="11">
    <source>
        <dbReference type="EMBL" id="MDR7329335.1"/>
    </source>
</evidence>
<dbReference type="Pfam" id="PF02416">
    <property type="entry name" value="TatA_B_E"/>
    <property type="match status" value="1"/>
</dbReference>
<comment type="subunit">
    <text evidence="9">The Tat system comprises two distinct complexes: a TatABC complex, containing multiple copies of TatA, TatB and TatC subunits, and a separate TatA complex, containing only TatA subunits. Substrates initially bind to the TatABC complex, which probably triggers association of the separate TatA complex to form the active translocon.</text>
</comment>
<keyword evidence="6 9" id="KW-1133">Transmembrane helix</keyword>
<dbReference type="NCBIfam" id="NF001854">
    <property type="entry name" value="PRK00575.1"/>
    <property type="match status" value="1"/>
</dbReference>
<dbReference type="InterPro" id="IPR003369">
    <property type="entry name" value="TatA/B/E"/>
</dbReference>
<keyword evidence="4 9" id="KW-0812">Transmembrane</keyword>
<evidence type="ECO:0000256" key="4">
    <source>
        <dbReference type="ARBA" id="ARBA00022692"/>
    </source>
</evidence>
<evidence type="ECO:0000256" key="7">
    <source>
        <dbReference type="ARBA" id="ARBA00023010"/>
    </source>
</evidence>
<dbReference type="PANTHER" id="PTHR42982:SF8">
    <property type="entry name" value="SEC-INDEPENDENT PROTEIN TRANSLOCASE PROTEIN TATA"/>
    <property type="match status" value="1"/>
</dbReference>
<evidence type="ECO:0000256" key="2">
    <source>
        <dbReference type="ARBA" id="ARBA00022448"/>
    </source>
</evidence>
<keyword evidence="12" id="KW-1185">Reference proteome</keyword>
<evidence type="ECO:0000256" key="5">
    <source>
        <dbReference type="ARBA" id="ARBA00022927"/>
    </source>
</evidence>
<dbReference type="HAMAP" id="MF_00236">
    <property type="entry name" value="TatA_E"/>
    <property type="match status" value="1"/>
</dbReference>
<dbReference type="EMBL" id="JAVDXZ010000001">
    <property type="protein sequence ID" value="MDR7329335.1"/>
    <property type="molecule type" value="Genomic_DNA"/>
</dbReference>
<feature type="region of interest" description="Disordered" evidence="10">
    <location>
        <begin position="42"/>
        <end position="102"/>
    </location>
</feature>
<name>A0ABU1ZWU3_9CORY</name>
<dbReference type="Proteomes" id="UP001180840">
    <property type="component" value="Unassembled WGS sequence"/>
</dbReference>
<feature type="transmembrane region" description="Helical" evidence="9">
    <location>
        <begin position="6"/>
        <end position="24"/>
    </location>
</feature>
<dbReference type="NCBIfam" id="TIGR01411">
    <property type="entry name" value="tatAE"/>
    <property type="match status" value="1"/>
</dbReference>
<evidence type="ECO:0000256" key="1">
    <source>
        <dbReference type="ARBA" id="ARBA00004162"/>
    </source>
</evidence>
<keyword evidence="5 9" id="KW-0653">Protein transport</keyword>
<comment type="subcellular location">
    <subcellularLocation>
        <location evidence="1 9">Cell membrane</location>
        <topology evidence="1 9">Single-pass membrane protein</topology>
    </subcellularLocation>
</comment>
<protein>
    <recommendedName>
        <fullName evidence="9">Sec-independent protein translocase protein TatA</fullName>
    </recommendedName>
</protein>
<dbReference type="RefSeq" id="WP_290193985.1">
    <property type="nucleotide sequence ID" value="NZ_CP047654.1"/>
</dbReference>
<keyword evidence="7 9" id="KW-0811">Translocation</keyword>
<keyword evidence="2 9" id="KW-0813">Transport</keyword>
<keyword evidence="3 9" id="KW-1003">Cell membrane</keyword>
<accession>A0ABU1ZWU3</accession>
<evidence type="ECO:0000256" key="3">
    <source>
        <dbReference type="ARBA" id="ARBA00022475"/>
    </source>
</evidence>
<dbReference type="PANTHER" id="PTHR42982">
    <property type="entry name" value="SEC-INDEPENDENT PROTEIN TRANSLOCASE PROTEIN TATA"/>
    <property type="match status" value="1"/>
</dbReference>
<feature type="compositionally biased region" description="Low complexity" evidence="10">
    <location>
        <begin position="50"/>
        <end position="102"/>
    </location>
</feature>
<organism evidence="11 12">
    <name type="scientific">Corynebacterium guangdongense</name>
    <dbReference type="NCBI Taxonomy" id="1783348"/>
    <lineage>
        <taxon>Bacteria</taxon>
        <taxon>Bacillati</taxon>
        <taxon>Actinomycetota</taxon>
        <taxon>Actinomycetes</taxon>
        <taxon>Mycobacteriales</taxon>
        <taxon>Corynebacteriaceae</taxon>
        <taxon>Corynebacterium</taxon>
    </lineage>
</organism>
<comment type="function">
    <text evidence="9">Part of the twin-arginine translocation (Tat) system that transports large folded proteins containing a characteristic twin-arginine motif in their signal peptide across membranes. TatA could form the protein-conducting channel of the Tat system.</text>
</comment>
<dbReference type="Gene3D" id="1.20.5.3310">
    <property type="match status" value="1"/>
</dbReference>
<keyword evidence="8 9" id="KW-0472">Membrane</keyword>
<evidence type="ECO:0000256" key="6">
    <source>
        <dbReference type="ARBA" id="ARBA00022989"/>
    </source>
</evidence>
<sequence length="102" mass="11652">MNLGPWEIIAILVVIVLLFGAKKLPDLARSVGRSARIFKSEVKEMKNDDQPQAPAAAQQNDAEFWDSPENQPRQIEQQQPAQDPRLQQPQQPYQQHPNQNNQ</sequence>
<evidence type="ECO:0000256" key="9">
    <source>
        <dbReference type="HAMAP-Rule" id="MF_00236"/>
    </source>
</evidence>
<evidence type="ECO:0000313" key="12">
    <source>
        <dbReference type="Proteomes" id="UP001180840"/>
    </source>
</evidence>
<dbReference type="InterPro" id="IPR006312">
    <property type="entry name" value="TatA/E"/>
</dbReference>
<reference evidence="11" key="1">
    <citation type="submission" date="2023-07" db="EMBL/GenBank/DDBJ databases">
        <title>Sequencing the genomes of 1000 actinobacteria strains.</title>
        <authorList>
            <person name="Klenk H.-P."/>
        </authorList>
    </citation>
    <scope>NUCLEOTIDE SEQUENCE</scope>
    <source>
        <strain evidence="11">DSM 107476</strain>
    </source>
</reference>
<proteinExistence type="inferred from homology"/>
<comment type="similarity">
    <text evidence="9">Belongs to the TatA/E family.</text>
</comment>
<comment type="caution">
    <text evidence="11">The sequence shown here is derived from an EMBL/GenBank/DDBJ whole genome shotgun (WGS) entry which is preliminary data.</text>
</comment>
<evidence type="ECO:0000256" key="8">
    <source>
        <dbReference type="ARBA" id="ARBA00023136"/>
    </source>
</evidence>